<evidence type="ECO:0000313" key="2">
    <source>
        <dbReference type="EMBL" id="OXE33242.1"/>
    </source>
</evidence>
<dbReference type="SUPFAM" id="SSF51182">
    <property type="entry name" value="RmlC-like cupins"/>
    <property type="match status" value="1"/>
</dbReference>
<dbReference type="Proteomes" id="UP000214596">
    <property type="component" value="Unassembled WGS sequence"/>
</dbReference>
<organism evidence="2 3">
    <name type="scientific">Vibrio parahaemolyticus</name>
    <dbReference type="NCBI Taxonomy" id="670"/>
    <lineage>
        <taxon>Bacteria</taxon>
        <taxon>Pseudomonadati</taxon>
        <taxon>Pseudomonadota</taxon>
        <taxon>Gammaproteobacteria</taxon>
        <taxon>Vibrionales</taxon>
        <taxon>Vibrionaceae</taxon>
        <taxon>Vibrio</taxon>
    </lineage>
</organism>
<dbReference type="InterPro" id="IPR013096">
    <property type="entry name" value="Cupin_2"/>
</dbReference>
<feature type="domain" description="Cupin type-2" evidence="1">
    <location>
        <begin position="1"/>
        <end position="46"/>
    </location>
</feature>
<evidence type="ECO:0000313" key="3">
    <source>
        <dbReference type="Proteomes" id="UP000214596"/>
    </source>
</evidence>
<proteinExistence type="predicted"/>
<evidence type="ECO:0000259" key="1">
    <source>
        <dbReference type="Pfam" id="PF07883"/>
    </source>
</evidence>
<sequence length="49" mass="5539">LSGEVMFYSEFYEPVVLSEGDSVYYDANMGHMLTSVSEEDAQILWVTAK</sequence>
<dbReference type="CDD" id="cd02209">
    <property type="entry name" value="cupin_XRE_C"/>
    <property type="match status" value="1"/>
</dbReference>
<comment type="caution">
    <text evidence="2">The sequence shown here is derived from an EMBL/GenBank/DDBJ whole genome shotgun (WGS) entry which is preliminary data.</text>
</comment>
<dbReference type="Gene3D" id="2.60.120.10">
    <property type="entry name" value="Jelly Rolls"/>
    <property type="match status" value="1"/>
</dbReference>
<dbReference type="InterPro" id="IPR011051">
    <property type="entry name" value="RmlC_Cupin_sf"/>
</dbReference>
<dbReference type="Pfam" id="PF07883">
    <property type="entry name" value="Cupin_2"/>
    <property type="match status" value="1"/>
</dbReference>
<feature type="non-terminal residue" evidence="2">
    <location>
        <position position="1"/>
    </location>
</feature>
<reference evidence="2 3" key="1">
    <citation type="journal article" date="2017" name="Appl. Environ. Microbiol.">
        <title>Parallel evolution of two clades of a major Atlantic endemic Vibrio parahaemolyticus pathogen lineage by independent acquisition of related pathogenicity islands.</title>
        <authorList>
            <person name="Xu F."/>
            <person name="Gonzalez-Escalona N."/>
            <person name="Drees K.P."/>
            <person name="Sebra R.P."/>
            <person name="Cooper V.S."/>
            <person name="Jones S.H."/>
            <person name="Whistler C.A."/>
        </authorList>
    </citation>
    <scope>NUCLEOTIDE SEQUENCE [LARGE SCALE GENOMIC DNA]</scope>
    <source>
        <strain evidence="2 3">MAVP-3</strain>
    </source>
</reference>
<dbReference type="EMBL" id="NIXT01000365">
    <property type="protein sequence ID" value="OXE33242.1"/>
    <property type="molecule type" value="Genomic_DNA"/>
</dbReference>
<name>A0A227JE10_VIBPH</name>
<dbReference type="InterPro" id="IPR014710">
    <property type="entry name" value="RmlC-like_jellyroll"/>
</dbReference>
<protein>
    <submittedName>
        <fullName evidence="2">Transcriptional regulator</fullName>
    </submittedName>
</protein>
<gene>
    <name evidence="2" type="ORF">CA163_08580</name>
</gene>
<dbReference type="AlphaFoldDB" id="A0A227JE10"/>
<accession>A0A227JE10</accession>